<sequence>MSRRAAMASSAAPRARLSPPAPAVRPPRKRGRSPPTSRSTSSWRASTENAPPREHLSRWQAPERAPGRVWRQFHPPQPALPSSRRWVSSEDASTSSSGDACTIMSYNILADYNARNHPDLYRGVPWDAMRWDSRMRLIICEISHWDPDLVCLQEVDRFQDIAAGMKSRGYEGIYQRRTGDTRDGCAMFWKSKRLRLLEEDSIDFSEYNLRNNVAQICVFELNGTQKIVLGNIHVLFNPKRGDVKLGQIRLLLEKANALSEKWDEIPIVLAGDFNSTPDSAIYKFLSTMKLSGLDSSEFDLYELCSSLKYRWSDEEVRNATGYSNVMVAEHPLKLSSSYANLKGNSNNRGLNGEPLATSFHKKFLGTVDYLWYTHGLECSRVLDTFPIGVLRRTRCLPTRENGSDHLPIVAEFAFTQSVGDDSEEVDESEQDDESEQELGTTQHVYISSDAESH</sequence>
<feature type="region of interest" description="Disordered" evidence="1">
    <location>
        <begin position="1"/>
        <end position="98"/>
    </location>
</feature>
<dbReference type="Pfam" id="PF03372">
    <property type="entry name" value="Exo_endo_phos"/>
    <property type="match status" value="1"/>
</dbReference>
<dbReference type="InterPro" id="IPR050410">
    <property type="entry name" value="CCR4/nocturin_mRNA_transcr"/>
</dbReference>
<gene>
    <name evidence="3" type="ORF">URODEC1_LOCUS89807</name>
</gene>
<proteinExistence type="predicted"/>
<protein>
    <recommendedName>
        <fullName evidence="2">Endonuclease/exonuclease/phosphatase domain-containing protein</fullName>
    </recommendedName>
</protein>
<name>A0ABC9DXU8_9POAL</name>
<dbReference type="InterPro" id="IPR036691">
    <property type="entry name" value="Endo/exonu/phosph_ase_sf"/>
</dbReference>
<feature type="domain" description="Endonuclease/exonuclease/phosphatase" evidence="2">
    <location>
        <begin position="105"/>
        <end position="405"/>
    </location>
</feature>
<reference evidence="3 4" key="2">
    <citation type="submission" date="2024-10" db="EMBL/GenBank/DDBJ databases">
        <authorList>
            <person name="Ryan C."/>
        </authorList>
    </citation>
    <scope>NUCLEOTIDE SEQUENCE [LARGE SCALE GENOMIC DNA]</scope>
</reference>
<dbReference type="PANTHER" id="PTHR12121">
    <property type="entry name" value="CARBON CATABOLITE REPRESSOR PROTEIN 4"/>
    <property type="match status" value="1"/>
</dbReference>
<dbReference type="AlphaFoldDB" id="A0ABC9DXU8"/>
<dbReference type="EMBL" id="OZ075145">
    <property type="protein sequence ID" value="CAL5047219.1"/>
    <property type="molecule type" value="Genomic_DNA"/>
</dbReference>
<evidence type="ECO:0000256" key="1">
    <source>
        <dbReference type="SAM" id="MobiDB-lite"/>
    </source>
</evidence>
<evidence type="ECO:0000313" key="4">
    <source>
        <dbReference type="Proteomes" id="UP001497457"/>
    </source>
</evidence>
<dbReference type="Gene3D" id="3.60.10.10">
    <property type="entry name" value="Endonuclease/exonuclease/phosphatase"/>
    <property type="match status" value="1"/>
</dbReference>
<dbReference type="FunFam" id="3.60.10.10:FF:000080">
    <property type="entry name" value="Carbon catabolite repressor protein 4 homolog 3"/>
    <property type="match status" value="1"/>
</dbReference>
<feature type="compositionally biased region" description="Acidic residues" evidence="1">
    <location>
        <begin position="420"/>
        <end position="436"/>
    </location>
</feature>
<dbReference type="SUPFAM" id="SSF56219">
    <property type="entry name" value="DNase I-like"/>
    <property type="match status" value="1"/>
</dbReference>
<dbReference type="Proteomes" id="UP001497457">
    <property type="component" value="Chromosome 35b"/>
</dbReference>
<organism evidence="3 4">
    <name type="scientific">Urochloa decumbens</name>
    <dbReference type="NCBI Taxonomy" id="240449"/>
    <lineage>
        <taxon>Eukaryota</taxon>
        <taxon>Viridiplantae</taxon>
        <taxon>Streptophyta</taxon>
        <taxon>Embryophyta</taxon>
        <taxon>Tracheophyta</taxon>
        <taxon>Spermatophyta</taxon>
        <taxon>Magnoliopsida</taxon>
        <taxon>Liliopsida</taxon>
        <taxon>Poales</taxon>
        <taxon>Poaceae</taxon>
        <taxon>PACMAD clade</taxon>
        <taxon>Panicoideae</taxon>
        <taxon>Panicodae</taxon>
        <taxon>Paniceae</taxon>
        <taxon>Melinidinae</taxon>
        <taxon>Urochloa</taxon>
    </lineage>
</organism>
<dbReference type="InterPro" id="IPR005135">
    <property type="entry name" value="Endo/exonuclease/phosphatase"/>
</dbReference>
<dbReference type="PANTHER" id="PTHR12121:SF82">
    <property type="entry name" value="CARBON CATABOLITE REPRESSOR PROTEIN 4 HOMOLOG 3"/>
    <property type="match status" value="1"/>
</dbReference>
<keyword evidence="4" id="KW-1185">Reference proteome</keyword>
<feature type="compositionally biased region" description="Low complexity" evidence="1">
    <location>
        <begin position="33"/>
        <end position="47"/>
    </location>
</feature>
<feature type="region of interest" description="Disordered" evidence="1">
    <location>
        <begin position="418"/>
        <end position="453"/>
    </location>
</feature>
<evidence type="ECO:0000259" key="2">
    <source>
        <dbReference type="Pfam" id="PF03372"/>
    </source>
</evidence>
<evidence type="ECO:0000313" key="3">
    <source>
        <dbReference type="EMBL" id="CAL5047219.1"/>
    </source>
</evidence>
<accession>A0ABC9DXU8</accession>
<feature type="compositionally biased region" description="Low complexity" evidence="1">
    <location>
        <begin position="1"/>
        <end position="18"/>
    </location>
</feature>
<reference evidence="4" key="1">
    <citation type="submission" date="2024-06" db="EMBL/GenBank/DDBJ databases">
        <authorList>
            <person name="Ryan C."/>
        </authorList>
    </citation>
    <scope>NUCLEOTIDE SEQUENCE [LARGE SCALE GENOMIC DNA]</scope>
</reference>